<dbReference type="EMBL" id="SIRL01000004">
    <property type="protein sequence ID" value="TBN50906.1"/>
    <property type="molecule type" value="Genomic_DNA"/>
</dbReference>
<name>A0A238WGP7_9RHOB</name>
<dbReference type="Proteomes" id="UP000198409">
    <property type="component" value="Unassembled WGS sequence"/>
</dbReference>
<dbReference type="EMBL" id="FZNM01000004">
    <property type="protein sequence ID" value="SNR44849.1"/>
    <property type="molecule type" value="Genomic_DNA"/>
</dbReference>
<gene>
    <name evidence="3" type="ORF">EYF88_08320</name>
    <name evidence="2" type="ORF">SAMN06265378_104117</name>
</gene>
<evidence type="ECO:0000313" key="5">
    <source>
        <dbReference type="Proteomes" id="UP000292859"/>
    </source>
</evidence>
<dbReference type="InterPro" id="IPR045430">
    <property type="entry name" value="EAD1"/>
</dbReference>
<reference evidence="4" key="1">
    <citation type="submission" date="2017-06" db="EMBL/GenBank/DDBJ databases">
        <authorList>
            <person name="Varghese N."/>
            <person name="Submissions S."/>
        </authorList>
    </citation>
    <scope>NUCLEOTIDE SEQUENCE [LARGE SCALE GENOMIC DNA]</scope>
    <source>
        <strain evidence="4">DSM 26170</strain>
    </source>
</reference>
<reference evidence="2" key="2">
    <citation type="submission" date="2017-06" db="EMBL/GenBank/DDBJ databases">
        <authorList>
            <person name="Kim H.J."/>
            <person name="Triplett B.A."/>
        </authorList>
    </citation>
    <scope>NUCLEOTIDE SEQUENCE [LARGE SCALE GENOMIC DNA]</scope>
    <source>
        <strain evidence="2">DSM 26170</strain>
    </source>
</reference>
<evidence type="ECO:0000313" key="3">
    <source>
        <dbReference type="EMBL" id="TBN50906.1"/>
    </source>
</evidence>
<dbReference type="RefSeq" id="WP_089387726.1">
    <property type="nucleotide sequence ID" value="NZ_FZNM01000004.1"/>
</dbReference>
<dbReference type="AlphaFoldDB" id="A0A238WGP7"/>
<dbReference type="Pfam" id="PF19955">
    <property type="entry name" value="EAD1"/>
    <property type="match status" value="1"/>
</dbReference>
<accession>A0A238WGP7</accession>
<sequence length="349" mass="38957">MKLNSYEEQQLYKGLLEAFPDRATLDIILSQDPIGKPLYRVVPSGTLLTEYPQLVLAANAQGWIGDLLDGLRAAPHVNPDLIAVIDGFMRLRPPPSVKPHMELLLDGAPFVNQQALRHMLLMMTQPNGPRVLQITGERASGKTYSQNLINHVGRRTSAGVFWPLSIEATTTARDLILELAEAMRLEPPPTLADAPQDSTAVTRMVRWFKAQDQVLDKDWWLIFDGFDSPKIDDSVRMLMSGLAQIVGNGQPDRVRLFLLAWDKDIAGVPPGRADTQNVLRFDRDDLKGYLDELVAQFAMPVGKTSTDQLVDECYDGWDTVPDPLERAQMLTRRIQKVARDALKAKQAAP</sequence>
<reference evidence="3 5" key="3">
    <citation type="submission" date="2019-02" db="EMBL/GenBank/DDBJ databases">
        <authorList>
            <person name="Zhang G."/>
        </authorList>
    </citation>
    <scope>NUCLEOTIDE SEQUENCE [LARGE SCALE GENOMIC DNA]</scope>
    <source>
        <strain evidence="3 5">CMB17</strain>
    </source>
</reference>
<dbReference type="Proteomes" id="UP000292859">
    <property type="component" value="Unassembled WGS sequence"/>
</dbReference>
<evidence type="ECO:0000259" key="1">
    <source>
        <dbReference type="Pfam" id="PF19955"/>
    </source>
</evidence>
<organism evidence="2 4">
    <name type="scientific">Paracoccus sediminis</name>
    <dbReference type="NCBI Taxonomy" id="1214787"/>
    <lineage>
        <taxon>Bacteria</taxon>
        <taxon>Pseudomonadati</taxon>
        <taxon>Pseudomonadota</taxon>
        <taxon>Alphaproteobacteria</taxon>
        <taxon>Rhodobacterales</taxon>
        <taxon>Paracoccaceae</taxon>
        <taxon>Paracoccus</taxon>
    </lineage>
</organism>
<evidence type="ECO:0000313" key="2">
    <source>
        <dbReference type="EMBL" id="SNR44849.1"/>
    </source>
</evidence>
<proteinExistence type="predicted"/>
<keyword evidence="5" id="KW-1185">Reference proteome</keyword>
<protein>
    <recommendedName>
        <fullName evidence="1">Effector-associated domain-containing protein</fullName>
    </recommendedName>
</protein>
<evidence type="ECO:0000313" key="4">
    <source>
        <dbReference type="Proteomes" id="UP000198409"/>
    </source>
</evidence>
<dbReference type="OrthoDB" id="4078882at2"/>
<feature type="domain" description="Effector-associated" evidence="1">
    <location>
        <begin position="1"/>
        <end position="86"/>
    </location>
</feature>